<dbReference type="PIRSF" id="PIRSF005225">
    <property type="entry name" value="LAG1_LAC1"/>
    <property type="match status" value="1"/>
</dbReference>
<dbReference type="AlphaFoldDB" id="A0A146K937"/>
<dbReference type="PANTHER" id="PTHR12560">
    <property type="entry name" value="LONGEVITY ASSURANCE FACTOR 1 LAG1"/>
    <property type="match status" value="1"/>
</dbReference>
<dbReference type="GO" id="GO:0046513">
    <property type="term" value="P:ceramide biosynthetic process"/>
    <property type="evidence" value="ECO:0007669"/>
    <property type="project" value="InterPro"/>
</dbReference>
<dbReference type="PROSITE" id="PS50922">
    <property type="entry name" value="TLC"/>
    <property type="match status" value="1"/>
</dbReference>
<protein>
    <submittedName>
        <fullName evidence="8">TLC domain-containing protein</fullName>
    </submittedName>
</protein>
<feature type="domain" description="TLC" evidence="7">
    <location>
        <begin position="29"/>
        <end position="235"/>
    </location>
</feature>
<keyword evidence="4 5" id="KW-0472">Membrane</keyword>
<sequence length="241" mass="27860">KSQLIVLPAIVAFRIVFQSVFRKITKSNSNSKKITESYYFFSQYLMLSVFAFYIAIKQQFLMSDAIYNDLLNLNIAFYQKLYISLQLGVYLSASLFLFSETRSCNKDFILMIAHHVATLLIISLCTQQNLINYIIAGAAIHDVSDVILELSKLIYYYGHKQLSNVTWFLFTITFISTRLYVVPKYFVLPWFSGNFQKQPFARWFTIVLPGLLCCLTAMQAIWSFFIVKVCLNIKNNVKAGE</sequence>
<evidence type="ECO:0000259" key="7">
    <source>
        <dbReference type="PROSITE" id="PS50922"/>
    </source>
</evidence>
<comment type="subcellular location">
    <subcellularLocation>
        <location evidence="1">Membrane</location>
        <topology evidence="1">Multi-pass membrane protein</topology>
    </subcellularLocation>
</comment>
<feature type="non-terminal residue" evidence="8">
    <location>
        <position position="1"/>
    </location>
</feature>
<feature type="transmembrane region" description="Helical" evidence="6">
    <location>
        <begin position="37"/>
        <end position="56"/>
    </location>
</feature>
<dbReference type="GO" id="GO:0005783">
    <property type="term" value="C:endoplasmic reticulum"/>
    <property type="evidence" value="ECO:0007669"/>
    <property type="project" value="TreeGrafter"/>
</dbReference>
<dbReference type="GO" id="GO:0016020">
    <property type="term" value="C:membrane"/>
    <property type="evidence" value="ECO:0007669"/>
    <property type="project" value="UniProtKB-SubCell"/>
</dbReference>
<dbReference type="InterPro" id="IPR016439">
    <property type="entry name" value="Lag1/Lac1-like"/>
</dbReference>
<accession>A0A146K937</accession>
<keyword evidence="3 6" id="KW-1133">Transmembrane helix</keyword>
<feature type="transmembrane region" description="Helical" evidence="6">
    <location>
        <begin position="6"/>
        <end position="25"/>
    </location>
</feature>
<dbReference type="EMBL" id="GDID01003234">
    <property type="protein sequence ID" value="JAP93372.1"/>
    <property type="molecule type" value="Transcribed_RNA"/>
</dbReference>
<dbReference type="PANTHER" id="PTHR12560:SF0">
    <property type="entry name" value="LD18904P"/>
    <property type="match status" value="1"/>
</dbReference>
<feature type="transmembrane region" description="Helical" evidence="6">
    <location>
        <begin position="162"/>
        <end position="181"/>
    </location>
</feature>
<evidence type="ECO:0000256" key="1">
    <source>
        <dbReference type="ARBA" id="ARBA00004141"/>
    </source>
</evidence>
<dbReference type="InterPro" id="IPR006634">
    <property type="entry name" value="TLC-dom"/>
</dbReference>
<evidence type="ECO:0000256" key="6">
    <source>
        <dbReference type="SAM" id="Phobius"/>
    </source>
</evidence>
<feature type="transmembrane region" description="Helical" evidence="6">
    <location>
        <begin position="201"/>
        <end position="227"/>
    </location>
</feature>
<dbReference type="SMART" id="SM00724">
    <property type="entry name" value="TLC"/>
    <property type="match status" value="1"/>
</dbReference>
<feature type="non-terminal residue" evidence="8">
    <location>
        <position position="241"/>
    </location>
</feature>
<evidence type="ECO:0000256" key="4">
    <source>
        <dbReference type="ARBA" id="ARBA00023136"/>
    </source>
</evidence>
<keyword evidence="2 5" id="KW-0812">Transmembrane</keyword>
<evidence type="ECO:0000256" key="2">
    <source>
        <dbReference type="ARBA" id="ARBA00022692"/>
    </source>
</evidence>
<gene>
    <name evidence="8" type="ORF">TPC1_14377</name>
</gene>
<dbReference type="Pfam" id="PF03798">
    <property type="entry name" value="TRAM_LAG1_CLN8"/>
    <property type="match status" value="1"/>
</dbReference>
<reference evidence="8" key="1">
    <citation type="submission" date="2015-07" db="EMBL/GenBank/DDBJ databases">
        <title>Adaptation to a free-living lifestyle via gene acquisitions in the diplomonad Trepomonas sp. PC1.</title>
        <authorList>
            <person name="Xu F."/>
            <person name="Jerlstrom-Hultqvist J."/>
            <person name="Kolisko M."/>
            <person name="Simpson A.G.B."/>
            <person name="Roger A.J."/>
            <person name="Svard S.G."/>
            <person name="Andersson J.O."/>
        </authorList>
    </citation>
    <scope>NUCLEOTIDE SEQUENCE</scope>
    <source>
        <strain evidence="8">PC1</strain>
    </source>
</reference>
<dbReference type="GO" id="GO:0050291">
    <property type="term" value="F:sphingosine N-acyltransferase activity"/>
    <property type="evidence" value="ECO:0007669"/>
    <property type="project" value="InterPro"/>
</dbReference>
<feature type="transmembrane region" description="Helical" evidence="6">
    <location>
        <begin position="76"/>
        <end position="96"/>
    </location>
</feature>
<proteinExistence type="predicted"/>
<name>A0A146K937_9EUKA</name>
<feature type="transmembrane region" description="Helical" evidence="6">
    <location>
        <begin position="130"/>
        <end position="150"/>
    </location>
</feature>
<evidence type="ECO:0000256" key="5">
    <source>
        <dbReference type="PROSITE-ProRule" id="PRU00205"/>
    </source>
</evidence>
<evidence type="ECO:0000256" key="3">
    <source>
        <dbReference type="ARBA" id="ARBA00022989"/>
    </source>
</evidence>
<evidence type="ECO:0000313" key="8">
    <source>
        <dbReference type="EMBL" id="JAP93372.1"/>
    </source>
</evidence>
<organism evidence="8">
    <name type="scientific">Trepomonas sp. PC1</name>
    <dbReference type="NCBI Taxonomy" id="1076344"/>
    <lineage>
        <taxon>Eukaryota</taxon>
        <taxon>Metamonada</taxon>
        <taxon>Diplomonadida</taxon>
        <taxon>Hexamitidae</taxon>
        <taxon>Hexamitinae</taxon>
        <taxon>Trepomonas</taxon>
    </lineage>
</organism>